<evidence type="ECO:0000313" key="8">
    <source>
        <dbReference type="EMBL" id="CAF3781135.1"/>
    </source>
</evidence>
<sequence length="102" mass="11947">MRLSQLSSNKTDHDALALLSQHMYAKHRNIFIGIGTVIVTGLTTFVILRNYTYNHRDRLVKIRREIQDVTPGSNSVFEAYHQKLKKRQAEQELRQKQELPKN</sequence>
<keyword evidence="13" id="KW-1185">Reference proteome</keyword>
<keyword evidence="1" id="KW-0472">Membrane</keyword>
<dbReference type="AlphaFoldDB" id="A0A814X0Z6"/>
<feature type="transmembrane region" description="Helical" evidence="1">
    <location>
        <begin position="30"/>
        <end position="48"/>
    </location>
</feature>
<dbReference type="Proteomes" id="UP000663842">
    <property type="component" value="Unassembled WGS sequence"/>
</dbReference>
<dbReference type="EMBL" id="CAJOBG010000335">
    <property type="protein sequence ID" value="CAF3799650.1"/>
    <property type="molecule type" value="Genomic_DNA"/>
</dbReference>
<dbReference type="Proteomes" id="UP000663855">
    <property type="component" value="Unassembled WGS sequence"/>
</dbReference>
<proteinExistence type="predicted"/>
<reference evidence="3" key="1">
    <citation type="submission" date="2021-02" db="EMBL/GenBank/DDBJ databases">
        <authorList>
            <person name="Nowell W R."/>
        </authorList>
    </citation>
    <scope>NUCLEOTIDE SEQUENCE</scope>
</reference>
<evidence type="ECO:0000313" key="11">
    <source>
        <dbReference type="EMBL" id="CAF3835758.1"/>
    </source>
</evidence>
<dbReference type="EMBL" id="CAJNOW010000023">
    <property type="protein sequence ID" value="CAF1209827.1"/>
    <property type="molecule type" value="Genomic_DNA"/>
</dbReference>
<dbReference type="Proteomes" id="UP000663866">
    <property type="component" value="Unassembled WGS sequence"/>
</dbReference>
<keyword evidence="1" id="KW-0812">Transmembrane</keyword>
<dbReference type="EMBL" id="CAJNOV010000125">
    <property type="protein sequence ID" value="CAF0993399.1"/>
    <property type="molecule type" value="Genomic_DNA"/>
</dbReference>
<evidence type="ECO:0000313" key="5">
    <source>
        <dbReference type="EMBL" id="CAF1931679.1"/>
    </source>
</evidence>
<accession>A0A814X0Z6</accession>
<dbReference type="EMBL" id="CAJOBJ010000200">
    <property type="protein sequence ID" value="CAF3804052.1"/>
    <property type="molecule type" value="Genomic_DNA"/>
</dbReference>
<evidence type="ECO:0000313" key="3">
    <source>
        <dbReference type="EMBL" id="CAF1209827.1"/>
    </source>
</evidence>
<protein>
    <submittedName>
        <fullName evidence="3">Uncharacterized protein</fullName>
    </submittedName>
</protein>
<evidence type="ECO:0000313" key="13">
    <source>
        <dbReference type="Proteomes" id="UP000663866"/>
    </source>
</evidence>
<evidence type="ECO:0000313" key="9">
    <source>
        <dbReference type="EMBL" id="CAF3799650.1"/>
    </source>
</evidence>
<evidence type="ECO:0000313" key="4">
    <source>
        <dbReference type="EMBL" id="CAF1919535.1"/>
    </source>
</evidence>
<dbReference type="Proteomes" id="UP000663824">
    <property type="component" value="Unassembled WGS sequence"/>
</dbReference>
<evidence type="ECO:0000313" key="7">
    <source>
        <dbReference type="EMBL" id="CAF3778135.1"/>
    </source>
</evidence>
<comment type="caution">
    <text evidence="3">The sequence shown here is derived from an EMBL/GenBank/DDBJ whole genome shotgun (WGS) entry which is preliminary data.</text>
</comment>
<evidence type="ECO:0000313" key="2">
    <source>
        <dbReference type="EMBL" id="CAF0993399.1"/>
    </source>
</evidence>
<dbReference type="Proteomes" id="UP000676336">
    <property type="component" value="Unassembled WGS sequence"/>
</dbReference>
<evidence type="ECO:0000313" key="10">
    <source>
        <dbReference type="EMBL" id="CAF3804052.1"/>
    </source>
</evidence>
<evidence type="ECO:0000256" key="1">
    <source>
        <dbReference type="SAM" id="Phobius"/>
    </source>
</evidence>
<evidence type="ECO:0000313" key="6">
    <source>
        <dbReference type="EMBL" id="CAF2033544.1"/>
    </source>
</evidence>
<dbReference type="Proteomes" id="UP000663887">
    <property type="component" value="Unassembled WGS sequence"/>
</dbReference>
<name>A0A814X0Z6_9BILA</name>
<gene>
    <name evidence="7" type="ORF">BYL167_LOCUS1790</name>
    <name evidence="2" type="ORF">CJN711_LOCUS1970</name>
    <name evidence="10" type="ORF">GIL414_LOCUS1255</name>
    <name evidence="3" type="ORF">KQP761_LOCUS275</name>
    <name evidence="4" type="ORF">MBJ925_LOCUS1725</name>
    <name evidence="9" type="ORF">OVN521_LOCUS3796</name>
    <name evidence="8" type="ORF">SMN809_LOCUS141</name>
    <name evidence="11" type="ORF">UXM345_LOCUS6892</name>
    <name evidence="5" type="ORF">WKI299_LOCUS648</name>
    <name evidence="6" type="ORF">XDN619_LOCUS5465</name>
</gene>
<keyword evidence="1" id="KW-1133">Transmembrane helix</keyword>
<dbReference type="Proteomes" id="UP000681720">
    <property type="component" value="Unassembled WGS sequence"/>
</dbReference>
<dbReference type="EMBL" id="CAJOBI010000011">
    <property type="protein sequence ID" value="CAF3781135.1"/>
    <property type="molecule type" value="Genomic_DNA"/>
</dbReference>
<dbReference type="EMBL" id="CAJNRG010001464">
    <property type="protein sequence ID" value="CAF2033544.1"/>
    <property type="molecule type" value="Genomic_DNA"/>
</dbReference>
<dbReference type="EMBL" id="CAJNRE010000110">
    <property type="protein sequence ID" value="CAF1919535.1"/>
    <property type="molecule type" value="Genomic_DNA"/>
</dbReference>
<organism evidence="3 12">
    <name type="scientific">Rotaria magnacalcarata</name>
    <dbReference type="NCBI Taxonomy" id="392030"/>
    <lineage>
        <taxon>Eukaryota</taxon>
        <taxon>Metazoa</taxon>
        <taxon>Spiralia</taxon>
        <taxon>Gnathifera</taxon>
        <taxon>Rotifera</taxon>
        <taxon>Eurotatoria</taxon>
        <taxon>Bdelloidea</taxon>
        <taxon>Philodinida</taxon>
        <taxon>Philodinidae</taxon>
        <taxon>Rotaria</taxon>
    </lineage>
</organism>
<dbReference type="OrthoDB" id="10054050at2759"/>
<dbReference type="Proteomes" id="UP000663834">
    <property type="component" value="Unassembled WGS sequence"/>
</dbReference>
<dbReference type="EMBL" id="CAJOBH010000288">
    <property type="protein sequence ID" value="CAF3778135.1"/>
    <property type="molecule type" value="Genomic_DNA"/>
</dbReference>
<dbReference type="Proteomes" id="UP000663856">
    <property type="component" value="Unassembled WGS sequence"/>
</dbReference>
<dbReference type="EMBL" id="CAJOBF010000558">
    <property type="protein sequence ID" value="CAF3835758.1"/>
    <property type="molecule type" value="Genomic_DNA"/>
</dbReference>
<dbReference type="EMBL" id="CAJNRF010000041">
    <property type="protein sequence ID" value="CAF1931679.1"/>
    <property type="molecule type" value="Genomic_DNA"/>
</dbReference>
<evidence type="ECO:0000313" key="12">
    <source>
        <dbReference type="Proteomes" id="UP000663834"/>
    </source>
</evidence>
<dbReference type="Proteomes" id="UP000681967">
    <property type="component" value="Unassembled WGS sequence"/>
</dbReference>